<feature type="domain" description="Reductase C-terminal" evidence="6">
    <location>
        <begin position="321"/>
        <end position="404"/>
    </location>
</feature>
<dbReference type="PANTHER" id="PTHR43557:SF2">
    <property type="entry name" value="RIESKE DOMAIN-CONTAINING PROTEIN-RELATED"/>
    <property type="match status" value="1"/>
</dbReference>
<dbReference type="InterPro" id="IPR050446">
    <property type="entry name" value="FAD-oxidoreductase/Apoptosis"/>
</dbReference>
<dbReference type="Pfam" id="PF07992">
    <property type="entry name" value="Pyr_redox_2"/>
    <property type="match status" value="1"/>
</dbReference>
<dbReference type="Proteomes" id="UP000248021">
    <property type="component" value="Unassembled WGS sequence"/>
</dbReference>
<dbReference type="AlphaFoldDB" id="A0A2V3TSC3"/>
<feature type="domain" description="FAD/NAD(P)-binding" evidence="5">
    <location>
        <begin position="5"/>
        <end position="300"/>
    </location>
</feature>
<dbReference type="InterPro" id="IPR036188">
    <property type="entry name" value="FAD/NAD-bd_sf"/>
</dbReference>
<reference evidence="7 8" key="1">
    <citation type="submission" date="2018-05" db="EMBL/GenBank/DDBJ databases">
        <title>Genomic Encyclopedia of Type Strains, Phase IV (KMG-IV): sequencing the most valuable type-strain genomes for metagenomic binning, comparative biology and taxonomic classification.</title>
        <authorList>
            <person name="Goeker M."/>
        </authorList>
    </citation>
    <scope>NUCLEOTIDE SEQUENCE [LARGE SCALE GENOMIC DNA]</scope>
    <source>
        <strain evidence="7 8">DSM 6462</strain>
    </source>
</reference>
<dbReference type="GO" id="GO:0016651">
    <property type="term" value="F:oxidoreductase activity, acting on NAD(P)H"/>
    <property type="evidence" value="ECO:0007669"/>
    <property type="project" value="TreeGrafter"/>
</dbReference>
<keyword evidence="4" id="KW-0560">Oxidoreductase</keyword>
<dbReference type="Gene3D" id="3.50.50.60">
    <property type="entry name" value="FAD/NAD(P)-binding domain"/>
    <property type="match status" value="2"/>
</dbReference>
<dbReference type="InterPro" id="IPR016156">
    <property type="entry name" value="FAD/NAD-linked_Rdtase_dimer_sf"/>
</dbReference>
<dbReference type="InterPro" id="IPR023753">
    <property type="entry name" value="FAD/NAD-binding_dom"/>
</dbReference>
<dbReference type="PRINTS" id="PR00368">
    <property type="entry name" value="FADPNR"/>
</dbReference>
<dbReference type="PANTHER" id="PTHR43557">
    <property type="entry name" value="APOPTOSIS-INDUCING FACTOR 1"/>
    <property type="match status" value="1"/>
</dbReference>
<keyword evidence="7" id="KW-0223">Dioxygenase</keyword>
<dbReference type="InterPro" id="IPR028202">
    <property type="entry name" value="Reductase_C"/>
</dbReference>
<gene>
    <name evidence="7" type="ORF">C7450_12422</name>
</gene>
<dbReference type="GO" id="GO:0005737">
    <property type="term" value="C:cytoplasm"/>
    <property type="evidence" value="ECO:0007669"/>
    <property type="project" value="TreeGrafter"/>
</dbReference>
<dbReference type="Pfam" id="PF14759">
    <property type="entry name" value="Reductase_C"/>
    <property type="match status" value="1"/>
</dbReference>
<organism evidence="7 8">
    <name type="scientific">Chelatococcus asaccharovorans</name>
    <dbReference type="NCBI Taxonomy" id="28210"/>
    <lineage>
        <taxon>Bacteria</taxon>
        <taxon>Pseudomonadati</taxon>
        <taxon>Pseudomonadota</taxon>
        <taxon>Alphaproteobacteria</taxon>
        <taxon>Hyphomicrobiales</taxon>
        <taxon>Chelatococcaceae</taxon>
        <taxon>Chelatococcus</taxon>
    </lineage>
</organism>
<sequence>MAKEHIVVVGGGHAGFQAVTTLRAAGFEGSITLIDQDKYYPYQRPPLSKAFLTDALPPEKLQFRTPDFYSRKEISLRLGEVVVRVDALGHRLHLGSGETLSYDQLLLATGSHPRTLSVNGRSLEGVLELRNLSHAVDLATRMQGMKRITIVGGGYVGLEVAAAAIKRGCHVMVVEREPRILARVSSEPISQYMQSIHEANGVEFRLGEQVIAFVGSQKLEGVSLSSGEIIPADVALIGVGVVACDQLARQAGLTCHNGIVVDEFGRTSAPDIFAAGDVALHPAMNGEMMRLECIQNANDQSEAVVNAMLGATDKPYRAIPYFWSDQFTSKLHSAGFLNPDSKGLIRGEPARDSFSILHRDKGGSLCGIETVNAQRDCRAAISLIRDCMAVDFDLAKNAQIPLSACVAIQTLSKVHIA</sequence>
<protein>
    <submittedName>
        <fullName evidence="7">3-phenylpropionate/trans-cinnamate dioxygenase ferredoxin reductase subunit</fullName>
    </submittedName>
</protein>
<comment type="caution">
    <text evidence="7">The sequence shown here is derived from an EMBL/GenBank/DDBJ whole genome shotgun (WGS) entry which is preliminary data.</text>
</comment>
<accession>A0A2V3TSC3</accession>
<evidence type="ECO:0000313" key="7">
    <source>
        <dbReference type="EMBL" id="PXW50701.1"/>
    </source>
</evidence>
<evidence type="ECO:0000256" key="4">
    <source>
        <dbReference type="ARBA" id="ARBA00023002"/>
    </source>
</evidence>
<evidence type="ECO:0000256" key="1">
    <source>
        <dbReference type="ARBA" id="ARBA00001974"/>
    </source>
</evidence>
<dbReference type="RefSeq" id="WP_170147560.1">
    <property type="nucleotide sequence ID" value="NZ_QJJK01000024.1"/>
</dbReference>
<dbReference type="PRINTS" id="PR00411">
    <property type="entry name" value="PNDRDTASEI"/>
</dbReference>
<evidence type="ECO:0000259" key="5">
    <source>
        <dbReference type="Pfam" id="PF07992"/>
    </source>
</evidence>
<keyword evidence="2" id="KW-0285">Flavoprotein</keyword>
<dbReference type="SUPFAM" id="SSF55424">
    <property type="entry name" value="FAD/NAD-linked reductases, dimerisation (C-terminal) domain"/>
    <property type="match status" value="1"/>
</dbReference>
<name>A0A2V3TSC3_9HYPH</name>
<comment type="cofactor">
    <cofactor evidence="1">
        <name>FAD</name>
        <dbReference type="ChEBI" id="CHEBI:57692"/>
    </cofactor>
</comment>
<evidence type="ECO:0000259" key="6">
    <source>
        <dbReference type="Pfam" id="PF14759"/>
    </source>
</evidence>
<dbReference type="EMBL" id="QJJK01000024">
    <property type="protein sequence ID" value="PXW50701.1"/>
    <property type="molecule type" value="Genomic_DNA"/>
</dbReference>
<proteinExistence type="predicted"/>
<evidence type="ECO:0000256" key="3">
    <source>
        <dbReference type="ARBA" id="ARBA00022827"/>
    </source>
</evidence>
<evidence type="ECO:0000256" key="2">
    <source>
        <dbReference type="ARBA" id="ARBA00022630"/>
    </source>
</evidence>
<keyword evidence="8" id="KW-1185">Reference proteome</keyword>
<evidence type="ECO:0000313" key="8">
    <source>
        <dbReference type="Proteomes" id="UP000248021"/>
    </source>
</evidence>
<keyword evidence="3" id="KW-0274">FAD</keyword>
<dbReference type="SUPFAM" id="SSF51905">
    <property type="entry name" value="FAD/NAD(P)-binding domain"/>
    <property type="match status" value="2"/>
</dbReference>
<dbReference type="GO" id="GO:0051213">
    <property type="term" value="F:dioxygenase activity"/>
    <property type="evidence" value="ECO:0007669"/>
    <property type="project" value="UniProtKB-KW"/>
</dbReference>
<dbReference type="Gene3D" id="3.30.390.30">
    <property type="match status" value="1"/>
</dbReference>